<dbReference type="Proteomes" id="UP000618445">
    <property type="component" value="Unassembled WGS sequence"/>
</dbReference>
<proteinExistence type="predicted"/>
<accession>A0ABR8C9S8</accession>
<name>A0ABR8C9S8_9CYAN</name>
<organism evidence="2 3">
    <name type="scientific">Phormidium tenue FACHB-1050</name>
    <dbReference type="NCBI Taxonomy" id="2692857"/>
    <lineage>
        <taxon>Bacteria</taxon>
        <taxon>Bacillati</taxon>
        <taxon>Cyanobacteriota</taxon>
        <taxon>Cyanophyceae</taxon>
        <taxon>Oscillatoriophycideae</taxon>
        <taxon>Oscillatoriales</taxon>
        <taxon>Oscillatoriaceae</taxon>
        <taxon>Phormidium</taxon>
    </lineage>
</organism>
<dbReference type="InterPro" id="IPR038461">
    <property type="entry name" value="Schlafen_AlbA_2_dom_sf"/>
</dbReference>
<evidence type="ECO:0000313" key="2">
    <source>
        <dbReference type="EMBL" id="MBD2316184.1"/>
    </source>
</evidence>
<reference evidence="2 3" key="1">
    <citation type="journal article" date="2020" name="ISME J.">
        <title>Comparative genomics reveals insights into cyanobacterial evolution and habitat adaptation.</title>
        <authorList>
            <person name="Chen M.Y."/>
            <person name="Teng W.K."/>
            <person name="Zhao L."/>
            <person name="Hu C.X."/>
            <person name="Zhou Y.K."/>
            <person name="Han B.P."/>
            <person name="Song L.R."/>
            <person name="Shu W.S."/>
        </authorList>
    </citation>
    <scope>NUCLEOTIDE SEQUENCE [LARGE SCALE GENOMIC DNA]</scope>
    <source>
        <strain evidence="2 3">FACHB-1050</strain>
    </source>
</reference>
<comment type="caution">
    <text evidence="2">The sequence shown here is derived from an EMBL/GenBank/DDBJ whole genome shotgun (WGS) entry which is preliminary data.</text>
</comment>
<feature type="domain" description="Schlafen AlbA-2" evidence="1">
    <location>
        <begin position="9"/>
        <end position="55"/>
    </location>
</feature>
<evidence type="ECO:0000313" key="3">
    <source>
        <dbReference type="Proteomes" id="UP000618445"/>
    </source>
</evidence>
<dbReference type="Gene3D" id="3.30.950.30">
    <property type="entry name" value="Schlafen, AAA domain"/>
    <property type="match status" value="1"/>
</dbReference>
<keyword evidence="3" id="KW-1185">Reference proteome</keyword>
<sequence length="105" mass="11546">MNPSSYSTETQFLEKKSLKIVTGKNADWGELAKDCVCLANAKGGIIAIGIEDNSAEPPNDQKIFVDLSIKIISLSNKAIDRLLDSQELFSSKTLMQYAFTKFAAR</sequence>
<dbReference type="Pfam" id="PF04326">
    <property type="entry name" value="SLFN_AlbA_2"/>
    <property type="match status" value="1"/>
</dbReference>
<protein>
    <submittedName>
        <fullName evidence="2">DNA binding domain-containing protein</fullName>
    </submittedName>
</protein>
<dbReference type="RefSeq" id="WP_190576824.1">
    <property type="nucleotide sequence ID" value="NZ_CAWPQU010000045.1"/>
</dbReference>
<dbReference type="InterPro" id="IPR007421">
    <property type="entry name" value="Schlafen_AlbA_2_dom"/>
</dbReference>
<evidence type="ECO:0000259" key="1">
    <source>
        <dbReference type="Pfam" id="PF04326"/>
    </source>
</evidence>
<gene>
    <name evidence="2" type="ORF">H6G05_04895</name>
</gene>
<dbReference type="EMBL" id="JACJQY010000005">
    <property type="protein sequence ID" value="MBD2316184.1"/>
    <property type="molecule type" value="Genomic_DNA"/>
</dbReference>